<dbReference type="AlphaFoldDB" id="A0A5C3MCX2"/>
<dbReference type="GO" id="GO:0016407">
    <property type="term" value="F:acetyltransferase activity"/>
    <property type="evidence" value="ECO:0007669"/>
    <property type="project" value="InterPro"/>
</dbReference>
<protein>
    <submittedName>
        <fullName evidence="2">Uncharacterized protein</fullName>
    </submittedName>
</protein>
<dbReference type="Gene3D" id="3.30.2140.20">
    <property type="match status" value="1"/>
</dbReference>
<dbReference type="Proteomes" id="UP000308652">
    <property type="component" value="Unassembled WGS sequence"/>
</dbReference>
<reference evidence="2 3" key="1">
    <citation type="journal article" date="2019" name="Nat. Ecol. Evol.">
        <title>Megaphylogeny resolves global patterns of mushroom evolution.</title>
        <authorList>
            <person name="Varga T."/>
            <person name="Krizsan K."/>
            <person name="Foldi C."/>
            <person name="Dima B."/>
            <person name="Sanchez-Garcia M."/>
            <person name="Sanchez-Ramirez S."/>
            <person name="Szollosi G.J."/>
            <person name="Szarkandi J.G."/>
            <person name="Papp V."/>
            <person name="Albert L."/>
            <person name="Andreopoulos W."/>
            <person name="Angelini C."/>
            <person name="Antonin V."/>
            <person name="Barry K.W."/>
            <person name="Bougher N.L."/>
            <person name="Buchanan P."/>
            <person name="Buyck B."/>
            <person name="Bense V."/>
            <person name="Catcheside P."/>
            <person name="Chovatia M."/>
            <person name="Cooper J."/>
            <person name="Damon W."/>
            <person name="Desjardin D."/>
            <person name="Finy P."/>
            <person name="Geml J."/>
            <person name="Haridas S."/>
            <person name="Hughes K."/>
            <person name="Justo A."/>
            <person name="Karasinski D."/>
            <person name="Kautmanova I."/>
            <person name="Kiss B."/>
            <person name="Kocsube S."/>
            <person name="Kotiranta H."/>
            <person name="LaButti K.M."/>
            <person name="Lechner B.E."/>
            <person name="Liimatainen K."/>
            <person name="Lipzen A."/>
            <person name="Lukacs Z."/>
            <person name="Mihaltcheva S."/>
            <person name="Morgado L.N."/>
            <person name="Niskanen T."/>
            <person name="Noordeloos M.E."/>
            <person name="Ohm R.A."/>
            <person name="Ortiz-Santana B."/>
            <person name="Ovrebo C."/>
            <person name="Racz N."/>
            <person name="Riley R."/>
            <person name="Savchenko A."/>
            <person name="Shiryaev A."/>
            <person name="Soop K."/>
            <person name="Spirin V."/>
            <person name="Szebenyi C."/>
            <person name="Tomsovsky M."/>
            <person name="Tulloss R.E."/>
            <person name="Uehling J."/>
            <person name="Grigoriev I.V."/>
            <person name="Vagvolgyi C."/>
            <person name="Papp T."/>
            <person name="Martin F.M."/>
            <person name="Miettinen O."/>
            <person name="Hibbett D.S."/>
            <person name="Nagy L.G."/>
        </authorList>
    </citation>
    <scope>NUCLEOTIDE SEQUENCE [LARGE SCALE GENOMIC DNA]</scope>
    <source>
        <strain evidence="2 3">CBS 166.37</strain>
    </source>
</reference>
<sequence length="220" mass="24521">MTSVSRLTHVEGTLHDGLWIKKVASVYTASQVVRWLQHIKYVHSFTEDDIAAGRFPVTLENLVIITRLQLVTFPYENTEMHYSSDHKMDITPEGLYRRLILDNRGSYCFGLNGLFFQMLRGLGYRAYSGSARVNVVKDPELPPNFTALIHMIIFVQPIENSNETYLVDVGCGGSGPARPILLLTGGENVVMGISPTEKHRLNMCPHPESSLGMSSIASPI</sequence>
<evidence type="ECO:0000313" key="2">
    <source>
        <dbReference type="EMBL" id="TFK43192.1"/>
    </source>
</evidence>
<dbReference type="InterPro" id="IPR053710">
    <property type="entry name" value="Arylamine_NAT_domain_sf"/>
</dbReference>
<gene>
    <name evidence="2" type="ORF">BDQ12DRAFT_674553</name>
</gene>
<dbReference type="InterPro" id="IPR038765">
    <property type="entry name" value="Papain-like_cys_pep_sf"/>
</dbReference>
<evidence type="ECO:0000313" key="3">
    <source>
        <dbReference type="Proteomes" id="UP000308652"/>
    </source>
</evidence>
<dbReference type="SUPFAM" id="SSF54001">
    <property type="entry name" value="Cysteine proteinases"/>
    <property type="match status" value="1"/>
</dbReference>
<accession>A0A5C3MCX2</accession>
<dbReference type="OrthoDB" id="10260017at2759"/>
<name>A0A5C3MCX2_9AGAR</name>
<dbReference type="PANTHER" id="PTHR11786">
    <property type="entry name" value="N-HYDROXYARYLAMINE O-ACETYLTRANSFERASE"/>
    <property type="match status" value="1"/>
</dbReference>
<dbReference type="InterPro" id="IPR001447">
    <property type="entry name" value="Arylamine_N-AcTrfase"/>
</dbReference>
<dbReference type="PANTHER" id="PTHR11786:SF0">
    <property type="entry name" value="ARYLAMINE N-ACETYLTRANSFERASE 4-RELATED"/>
    <property type="match status" value="1"/>
</dbReference>
<proteinExistence type="inferred from homology"/>
<keyword evidence="3" id="KW-1185">Reference proteome</keyword>
<dbReference type="Pfam" id="PF00797">
    <property type="entry name" value="Acetyltransf_2"/>
    <property type="match status" value="1"/>
</dbReference>
<dbReference type="STRING" id="68775.A0A5C3MCX2"/>
<dbReference type="EMBL" id="ML213591">
    <property type="protein sequence ID" value="TFK43192.1"/>
    <property type="molecule type" value="Genomic_DNA"/>
</dbReference>
<organism evidence="2 3">
    <name type="scientific">Crucibulum laeve</name>
    <dbReference type="NCBI Taxonomy" id="68775"/>
    <lineage>
        <taxon>Eukaryota</taxon>
        <taxon>Fungi</taxon>
        <taxon>Dikarya</taxon>
        <taxon>Basidiomycota</taxon>
        <taxon>Agaricomycotina</taxon>
        <taxon>Agaricomycetes</taxon>
        <taxon>Agaricomycetidae</taxon>
        <taxon>Agaricales</taxon>
        <taxon>Agaricineae</taxon>
        <taxon>Nidulariaceae</taxon>
        <taxon>Crucibulum</taxon>
    </lineage>
</organism>
<evidence type="ECO:0000256" key="1">
    <source>
        <dbReference type="ARBA" id="ARBA00006547"/>
    </source>
</evidence>
<comment type="similarity">
    <text evidence="1">Belongs to the arylamine N-acetyltransferase family.</text>
</comment>